<feature type="domain" description="DUF3835" evidence="3">
    <location>
        <begin position="518"/>
        <end position="598"/>
    </location>
</feature>
<dbReference type="Pfam" id="PF12927">
    <property type="entry name" value="DUF3835"/>
    <property type="match status" value="2"/>
</dbReference>
<name>A0AAJ0H274_9PEZI</name>
<feature type="domain" description="DUF3835" evidence="3">
    <location>
        <begin position="439"/>
        <end position="477"/>
    </location>
</feature>
<feature type="compositionally biased region" description="Acidic residues" evidence="2">
    <location>
        <begin position="312"/>
        <end position="344"/>
    </location>
</feature>
<feature type="compositionally biased region" description="Basic and acidic residues" evidence="2">
    <location>
        <begin position="436"/>
        <end position="455"/>
    </location>
</feature>
<comment type="caution">
    <text evidence="4">The sequence shown here is derived from an EMBL/GenBank/DDBJ whole genome shotgun (WGS) entry which is preliminary data.</text>
</comment>
<dbReference type="EMBL" id="JAUDZG010000001">
    <property type="protein sequence ID" value="KAK3310483.1"/>
    <property type="molecule type" value="Genomic_DNA"/>
</dbReference>
<dbReference type="Proteomes" id="UP001273166">
    <property type="component" value="Unassembled WGS sequence"/>
</dbReference>
<evidence type="ECO:0000256" key="2">
    <source>
        <dbReference type="SAM" id="MobiDB-lite"/>
    </source>
</evidence>
<evidence type="ECO:0000313" key="4">
    <source>
        <dbReference type="EMBL" id="KAK3310483.1"/>
    </source>
</evidence>
<evidence type="ECO:0000256" key="1">
    <source>
        <dbReference type="SAM" id="Coils"/>
    </source>
</evidence>
<organism evidence="4 5">
    <name type="scientific">Chaetomium strumarium</name>
    <dbReference type="NCBI Taxonomy" id="1170767"/>
    <lineage>
        <taxon>Eukaryota</taxon>
        <taxon>Fungi</taxon>
        <taxon>Dikarya</taxon>
        <taxon>Ascomycota</taxon>
        <taxon>Pezizomycotina</taxon>
        <taxon>Sordariomycetes</taxon>
        <taxon>Sordariomycetidae</taxon>
        <taxon>Sordariales</taxon>
        <taxon>Chaetomiaceae</taxon>
        <taxon>Chaetomium</taxon>
    </lineage>
</organism>
<proteinExistence type="predicted"/>
<dbReference type="InterPro" id="IPR052255">
    <property type="entry name" value="RNA_pol_II_subunit5-mediator"/>
</dbReference>
<dbReference type="RefSeq" id="XP_062726263.1">
    <property type="nucleotide sequence ID" value="XM_062864345.1"/>
</dbReference>
<feature type="compositionally biased region" description="Low complexity" evidence="2">
    <location>
        <begin position="211"/>
        <end position="222"/>
    </location>
</feature>
<feature type="region of interest" description="Disordered" evidence="2">
    <location>
        <begin position="399"/>
        <end position="531"/>
    </location>
</feature>
<feature type="region of interest" description="Disordered" evidence="2">
    <location>
        <begin position="180"/>
        <end position="295"/>
    </location>
</feature>
<dbReference type="GO" id="GO:0019212">
    <property type="term" value="F:phosphatase inhibitor activity"/>
    <property type="evidence" value="ECO:0007669"/>
    <property type="project" value="TreeGrafter"/>
</dbReference>
<evidence type="ECO:0000259" key="3">
    <source>
        <dbReference type="Pfam" id="PF12927"/>
    </source>
</evidence>
<feature type="compositionally biased region" description="Low complexity" evidence="2">
    <location>
        <begin position="496"/>
        <end position="508"/>
    </location>
</feature>
<feature type="coiled-coil region" evidence="1">
    <location>
        <begin position="99"/>
        <end position="126"/>
    </location>
</feature>
<keyword evidence="1" id="KW-0175">Coiled coil</keyword>
<dbReference type="InterPro" id="IPR039553">
    <property type="entry name" value="Prefoldin-like"/>
</dbReference>
<sequence length="602" mass="66396">MAQPKDHLSDLDRHVQLLEGKVNQLRASLAHWQQWYLEYSSLKEEVEQLPKDPPPHEQLRRIRRDFETKLLTKKELHEILGKNDLKAPEQIIGVLSRRMDYVEQNIDSLRKLLEKEENRLAAASVVAAPDTGTDEESGLPITDIVEELDEDGNVVNFRLQRGADTQPKIVEALKKLGIDEKDLPETEPGVSENHEASTPSLKPDEAKDGPGPDAPAAPSGRPESADADEPANVKKSVSFAEDTKPGDDAIEPPQSRAAQELERLMQKAKDQEAMDMSSAVIPETESPEDSQLRREMLEYSMSEIGPVVAELQLEEDSGDGDSDDMTWDGTDEEYEEATDDDTEDELGRSKRSVITSDYIKRMQELEKRLNVQSAFTVGRSETEPKTEEGIGRIAVVGGSSASAVAPSTAPREKKTVAFSSKLDIAPDPTPQQPVDVKPKERKIAEVGDITEKGAEEQSSFDEPEEPPRRVSRFKKDRAVSLPPSTAPLPPGPHQVPASFFPARAAPAAEPTPPEHQTVASEVVERPVVADPIEPDEMDDVLLYKEAAVEYNRLRNQLIQKQGGVAQQDGALDSETGLVPLDEELGGPKRLSKFKAARLTKLQ</sequence>
<dbReference type="GeneID" id="87883174"/>
<gene>
    <name evidence="4" type="ORF">B0T15DRAFT_386850</name>
</gene>
<dbReference type="InterPro" id="IPR024325">
    <property type="entry name" value="DUF3835"/>
</dbReference>
<feature type="compositionally biased region" description="Pro residues" evidence="2">
    <location>
        <begin position="484"/>
        <end position="493"/>
    </location>
</feature>
<dbReference type="PANTHER" id="PTHR15111:SF0">
    <property type="entry name" value="UNCONVENTIONAL PREFOLDIN RPB5 INTERACTOR 1"/>
    <property type="match status" value="1"/>
</dbReference>
<dbReference type="AlphaFoldDB" id="A0AAJ0H274"/>
<keyword evidence="5" id="KW-1185">Reference proteome</keyword>
<dbReference type="GO" id="GO:0003714">
    <property type="term" value="F:transcription corepressor activity"/>
    <property type="evidence" value="ECO:0007669"/>
    <property type="project" value="TreeGrafter"/>
</dbReference>
<dbReference type="PANTHER" id="PTHR15111">
    <property type="entry name" value="RNA POLYMERASE II SUBUNIT 5-MEDIATING PROTEIN NNX3"/>
    <property type="match status" value="1"/>
</dbReference>
<feature type="region of interest" description="Disordered" evidence="2">
    <location>
        <begin position="309"/>
        <end position="349"/>
    </location>
</feature>
<dbReference type="GO" id="GO:0000122">
    <property type="term" value="P:negative regulation of transcription by RNA polymerase II"/>
    <property type="evidence" value="ECO:0007669"/>
    <property type="project" value="TreeGrafter"/>
</dbReference>
<evidence type="ECO:0000313" key="5">
    <source>
        <dbReference type="Proteomes" id="UP001273166"/>
    </source>
</evidence>
<reference evidence="4" key="1">
    <citation type="journal article" date="2023" name="Mol. Phylogenet. Evol.">
        <title>Genome-scale phylogeny and comparative genomics of the fungal order Sordariales.</title>
        <authorList>
            <person name="Hensen N."/>
            <person name="Bonometti L."/>
            <person name="Westerberg I."/>
            <person name="Brannstrom I.O."/>
            <person name="Guillou S."/>
            <person name="Cros-Aarteil S."/>
            <person name="Calhoun S."/>
            <person name="Haridas S."/>
            <person name="Kuo A."/>
            <person name="Mondo S."/>
            <person name="Pangilinan J."/>
            <person name="Riley R."/>
            <person name="LaButti K."/>
            <person name="Andreopoulos B."/>
            <person name="Lipzen A."/>
            <person name="Chen C."/>
            <person name="Yan M."/>
            <person name="Daum C."/>
            <person name="Ng V."/>
            <person name="Clum A."/>
            <person name="Steindorff A."/>
            <person name="Ohm R.A."/>
            <person name="Martin F."/>
            <person name="Silar P."/>
            <person name="Natvig D.O."/>
            <person name="Lalanne C."/>
            <person name="Gautier V."/>
            <person name="Ament-Velasquez S.L."/>
            <person name="Kruys A."/>
            <person name="Hutchinson M.I."/>
            <person name="Powell A.J."/>
            <person name="Barry K."/>
            <person name="Miller A.N."/>
            <person name="Grigoriev I.V."/>
            <person name="Debuchy R."/>
            <person name="Gladieux P."/>
            <person name="Hiltunen Thoren M."/>
            <person name="Johannesson H."/>
        </authorList>
    </citation>
    <scope>NUCLEOTIDE SEQUENCE</scope>
    <source>
        <strain evidence="4">CBS 333.67</strain>
    </source>
</reference>
<protein>
    <submittedName>
        <fullName evidence="4">Prefoldin subunit-domain-containing protein</fullName>
    </submittedName>
</protein>
<feature type="compositionally biased region" description="Basic and acidic residues" evidence="2">
    <location>
        <begin position="259"/>
        <end position="272"/>
    </location>
</feature>
<reference evidence="4" key="2">
    <citation type="submission" date="2023-06" db="EMBL/GenBank/DDBJ databases">
        <authorList>
            <consortium name="Lawrence Berkeley National Laboratory"/>
            <person name="Mondo S.J."/>
            <person name="Hensen N."/>
            <person name="Bonometti L."/>
            <person name="Westerberg I."/>
            <person name="Brannstrom I.O."/>
            <person name="Guillou S."/>
            <person name="Cros-Aarteil S."/>
            <person name="Calhoun S."/>
            <person name="Haridas S."/>
            <person name="Kuo A."/>
            <person name="Pangilinan J."/>
            <person name="Riley R."/>
            <person name="Labutti K."/>
            <person name="Andreopoulos B."/>
            <person name="Lipzen A."/>
            <person name="Chen C."/>
            <person name="Yanf M."/>
            <person name="Daum C."/>
            <person name="Ng V."/>
            <person name="Clum A."/>
            <person name="Steindorff A."/>
            <person name="Ohm R."/>
            <person name="Martin F."/>
            <person name="Silar P."/>
            <person name="Natvig D."/>
            <person name="Lalanne C."/>
            <person name="Gautier V."/>
            <person name="Ament-Velasquez S.L."/>
            <person name="Kruys A."/>
            <person name="Hutchinson M.I."/>
            <person name="Powell A.J."/>
            <person name="Barry K."/>
            <person name="Miller A.N."/>
            <person name="Grigoriev I.V."/>
            <person name="Debuchy R."/>
            <person name="Gladieux P."/>
            <person name="Thoren M.H."/>
            <person name="Johannesson H."/>
        </authorList>
    </citation>
    <scope>NUCLEOTIDE SEQUENCE</scope>
    <source>
        <strain evidence="4">CBS 333.67</strain>
    </source>
</reference>
<dbReference type="GO" id="GO:0003682">
    <property type="term" value="F:chromatin binding"/>
    <property type="evidence" value="ECO:0007669"/>
    <property type="project" value="TreeGrafter"/>
</dbReference>
<accession>A0AAJ0H274</accession>
<dbReference type="Pfam" id="PF13758">
    <property type="entry name" value="Prefoldin_3"/>
    <property type="match status" value="1"/>
</dbReference>